<sequence length="413" mass="46411">MHSISNQNAPRKSKPKRRMSELDENAAQRRRTQLCKAQRAYRQRRKDEVETLTAQVNHLTQVIERLNTCFLGLTDHLLSSAYIRQQPALAKVIRSSVEDFIDTNKTVDRAPDYEDTQPFNGNRDEALRSETIAQAEVSDAAARLSDNRTEPNSWQVSSYASFFIPNTTIEVASDVTPISNSFQTNTTPAEQVPSLDAAITPYMTPPPSQPLELPFVEAIVPSSSPIQDNGFSNFAQRIYRTSMEAAYKLVTEGDERSEMYQHAFSIYRQFFRRDQIKSVVIRSLEKSRKPFNMREVIGTGIFANSEGRQMLSVPALASFFRKQGFHYDTASDLLMKHSPTKGPFDDTLSFDMGTMTDVIGHTCDFSASAVQDRCVVISVANLMNDLLLGAQCAGEFPAFRKDIVHNTLLKIAV</sequence>
<dbReference type="SUPFAM" id="SSF57959">
    <property type="entry name" value="Leucine zipper domain"/>
    <property type="match status" value="1"/>
</dbReference>
<dbReference type="Proteomes" id="UP000308133">
    <property type="component" value="Unassembled WGS sequence"/>
</dbReference>
<feature type="compositionally biased region" description="Polar residues" evidence="1">
    <location>
        <begin position="1"/>
        <end position="10"/>
    </location>
</feature>
<dbReference type="EMBL" id="PTQR01000102">
    <property type="protein sequence ID" value="TKX20045.1"/>
    <property type="molecule type" value="Genomic_DNA"/>
</dbReference>
<reference evidence="2 3" key="1">
    <citation type="submission" date="2018-02" db="EMBL/GenBank/DDBJ databases">
        <title>Draft genome sequences of Elsinoe sp., causing black scab on jojoba.</title>
        <authorList>
            <person name="Stodart B."/>
            <person name="Jeffress S."/>
            <person name="Ash G."/>
            <person name="Arun Chinnappa K."/>
        </authorList>
    </citation>
    <scope>NUCLEOTIDE SEQUENCE [LARGE SCALE GENOMIC DNA]</scope>
    <source>
        <strain evidence="2 3">Hillstone_2</strain>
    </source>
</reference>
<dbReference type="PANTHER" id="PTHR40618:SF1">
    <property type="entry name" value="B-ZIP TRANSCRIPTION FACTOR (EUROFUNG)"/>
    <property type="match status" value="1"/>
</dbReference>
<evidence type="ECO:0008006" key="4">
    <source>
        <dbReference type="Google" id="ProtNLM"/>
    </source>
</evidence>
<feature type="region of interest" description="Disordered" evidence="1">
    <location>
        <begin position="1"/>
        <end position="32"/>
    </location>
</feature>
<dbReference type="PANTHER" id="PTHR40618">
    <property type="entry name" value="B-ZIP TRANSCRIPTION FACTOR (EUROFUNG)-RELATED"/>
    <property type="match status" value="1"/>
</dbReference>
<accession>A0A4U7ASK2</accession>
<name>A0A4U7ASK2_9PEZI</name>
<evidence type="ECO:0000313" key="2">
    <source>
        <dbReference type="EMBL" id="TKX20045.1"/>
    </source>
</evidence>
<comment type="caution">
    <text evidence="2">The sequence shown here is derived from an EMBL/GenBank/DDBJ whole genome shotgun (WGS) entry which is preliminary data.</text>
</comment>
<dbReference type="GO" id="GO:0003700">
    <property type="term" value="F:DNA-binding transcription factor activity"/>
    <property type="evidence" value="ECO:0007669"/>
    <property type="project" value="InterPro"/>
</dbReference>
<evidence type="ECO:0000256" key="1">
    <source>
        <dbReference type="SAM" id="MobiDB-lite"/>
    </source>
</evidence>
<dbReference type="CDD" id="cd14688">
    <property type="entry name" value="bZIP_YAP"/>
    <property type="match status" value="1"/>
</dbReference>
<dbReference type="InterPro" id="IPR046347">
    <property type="entry name" value="bZIP_sf"/>
</dbReference>
<dbReference type="Gene3D" id="1.20.5.170">
    <property type="match status" value="1"/>
</dbReference>
<gene>
    <name evidence="2" type="ORF">C1H76_7727</name>
</gene>
<evidence type="ECO:0000313" key="3">
    <source>
        <dbReference type="Proteomes" id="UP000308133"/>
    </source>
</evidence>
<protein>
    <recommendedName>
        <fullName evidence="4">BZIP domain-containing protein</fullName>
    </recommendedName>
</protein>
<organism evidence="2 3">
    <name type="scientific">Elsinoe australis</name>
    <dbReference type="NCBI Taxonomy" id="40998"/>
    <lineage>
        <taxon>Eukaryota</taxon>
        <taxon>Fungi</taxon>
        <taxon>Dikarya</taxon>
        <taxon>Ascomycota</taxon>
        <taxon>Pezizomycotina</taxon>
        <taxon>Dothideomycetes</taxon>
        <taxon>Dothideomycetidae</taxon>
        <taxon>Myriangiales</taxon>
        <taxon>Elsinoaceae</taxon>
        <taxon>Elsinoe</taxon>
    </lineage>
</organism>
<proteinExistence type="predicted"/>
<dbReference type="AlphaFoldDB" id="A0A4U7ASK2"/>